<organism evidence="2 3">
    <name type="scientific">Spirosoma pollinicola</name>
    <dbReference type="NCBI Taxonomy" id="2057025"/>
    <lineage>
        <taxon>Bacteria</taxon>
        <taxon>Pseudomonadati</taxon>
        <taxon>Bacteroidota</taxon>
        <taxon>Cytophagia</taxon>
        <taxon>Cytophagales</taxon>
        <taxon>Cytophagaceae</taxon>
        <taxon>Spirosoma</taxon>
    </lineage>
</organism>
<dbReference type="AlphaFoldDB" id="A0A2K8ZAZ8"/>
<dbReference type="Proteomes" id="UP000232883">
    <property type="component" value="Chromosome"/>
</dbReference>
<dbReference type="Pfam" id="PF05732">
    <property type="entry name" value="RepL"/>
    <property type="match status" value="1"/>
</dbReference>
<dbReference type="GO" id="GO:0006276">
    <property type="term" value="P:plasmid maintenance"/>
    <property type="evidence" value="ECO:0007669"/>
    <property type="project" value="InterPro"/>
</dbReference>
<dbReference type="OrthoDB" id="3015044at2"/>
<dbReference type="RefSeq" id="WP_100993620.1">
    <property type="nucleotide sequence ID" value="NZ_CP025096.1"/>
</dbReference>
<evidence type="ECO:0000259" key="1">
    <source>
        <dbReference type="Pfam" id="PF05732"/>
    </source>
</evidence>
<gene>
    <name evidence="2" type="ORF">CWM47_37685</name>
</gene>
<evidence type="ECO:0000313" key="3">
    <source>
        <dbReference type="Proteomes" id="UP000232883"/>
    </source>
</evidence>
<dbReference type="GO" id="GO:0006260">
    <property type="term" value="P:DNA replication"/>
    <property type="evidence" value="ECO:0007669"/>
    <property type="project" value="InterPro"/>
</dbReference>
<proteinExistence type="predicted"/>
<dbReference type="InterPro" id="IPR008813">
    <property type="entry name" value="Plasmid_replication_RepL"/>
</dbReference>
<dbReference type="EMBL" id="CP025096">
    <property type="protein sequence ID" value="AUD07052.1"/>
    <property type="molecule type" value="Genomic_DNA"/>
</dbReference>
<name>A0A2K8ZAZ8_9BACT</name>
<keyword evidence="3" id="KW-1185">Reference proteome</keyword>
<dbReference type="KEGG" id="spir:CWM47_37685"/>
<feature type="domain" description="Plasmid replication protein RepL" evidence="1">
    <location>
        <begin position="53"/>
        <end position="170"/>
    </location>
</feature>
<evidence type="ECO:0000313" key="2">
    <source>
        <dbReference type="EMBL" id="AUD07052.1"/>
    </source>
</evidence>
<sequence length="203" mass="23469">MNSGNSYKKITDYTSFDENPFMDNAVNDIRVVKKTQIIRPKDSSEIQQIVAQGGEVTGYSAFMRFIEVDEERFAKVYLNQFASFWDLPNTAIRVFGYVINTIKPKQDIFTFDLEDCLAYTKYKTKKSVFEGLSALIECGIIARGNRHYKYFINPLVVFNGDRVAFTKMYVKKKKDKESAGVSQLDLFKEDALKFDRQDYKDIG</sequence>
<accession>A0A2K8ZAZ8</accession>
<protein>
    <submittedName>
        <fullName evidence="2">RepA protein</fullName>
    </submittedName>
</protein>
<reference evidence="2 3" key="1">
    <citation type="submission" date="2017-11" db="EMBL/GenBank/DDBJ databases">
        <title>Taxonomic description and genome sequences of Spirosoma HA7 sp. nov., isolated from pollen microhabitat of Corylus avellana.</title>
        <authorList>
            <person name="Ambika Manirajan B."/>
            <person name="Suarez C."/>
            <person name="Ratering S."/>
            <person name="Geissler-Plaum R."/>
            <person name="Cardinale M."/>
            <person name="Sylvia S."/>
        </authorList>
    </citation>
    <scope>NUCLEOTIDE SEQUENCE [LARGE SCALE GENOMIC DNA]</scope>
    <source>
        <strain evidence="2 3">HA7</strain>
    </source>
</reference>